<evidence type="ECO:0000256" key="1">
    <source>
        <dbReference type="SAM" id="MobiDB-lite"/>
    </source>
</evidence>
<organism evidence="2 3">
    <name type="scientific">Sodalis glossinidius (strain morsitans)</name>
    <dbReference type="NCBI Taxonomy" id="343509"/>
    <lineage>
        <taxon>Bacteria</taxon>
        <taxon>Pseudomonadati</taxon>
        <taxon>Pseudomonadota</taxon>
        <taxon>Gammaproteobacteria</taxon>
        <taxon>Enterobacterales</taxon>
        <taxon>Bruguierivoracaceae</taxon>
        <taxon>Sodalis</taxon>
    </lineage>
</organism>
<dbReference type="HOGENOM" id="CLU_868502_0_0_6"/>
<dbReference type="Proteomes" id="UP000001932">
    <property type="component" value="Chromosome"/>
</dbReference>
<keyword evidence="3" id="KW-1185">Reference proteome</keyword>
<feature type="region of interest" description="Disordered" evidence="1">
    <location>
        <begin position="36"/>
        <end position="71"/>
    </location>
</feature>
<sequence length="320" mass="32923">MSSRGETNTAEPVYSEPVMTVKTEAAMKVNMPLASDEGIYSDLPDGDNMRDTTSLTAQTGESSAADKLTPASALDDPFTAAASAAQKSYSASLVSQAVSQAGDGQRAEVMSLRRDSGPASVVSLDWSSASGDLRYRVVGATSTTSLADGSPIALNNVGDASEVERVYAGRRESVISADLSVSGISDRRTSSEGSVALSAISASSPLVSYDEEGNALFLSVPPEVENEASAGKDAAGQSRSMGAGNNRGTSSQSHARNDSALPSRIGDASDSGDPSLVSDDINGDPPQPVSAKRDGADRSPVNEADRRGIRRSSPSPISKR</sequence>
<dbReference type="EMBL" id="AP008232">
    <property type="protein sequence ID" value="BAE74748.1"/>
    <property type="molecule type" value="Genomic_DNA"/>
</dbReference>
<evidence type="ECO:0000313" key="2">
    <source>
        <dbReference type="EMBL" id="BAE74748.1"/>
    </source>
</evidence>
<feature type="region of interest" description="Disordered" evidence="1">
    <location>
        <begin position="218"/>
        <end position="320"/>
    </location>
</feature>
<dbReference type="AlphaFoldDB" id="Q2NSX7"/>
<name>Q2NSX7_SODGM</name>
<feature type="compositionally biased region" description="Polar residues" evidence="1">
    <location>
        <begin position="51"/>
        <end position="62"/>
    </location>
</feature>
<protein>
    <submittedName>
        <fullName evidence="2">Uncharacterized protein</fullName>
    </submittedName>
</protein>
<dbReference type="KEGG" id="sgl:SG1473"/>
<accession>Q2NSX7</accession>
<evidence type="ECO:0000313" key="3">
    <source>
        <dbReference type="Proteomes" id="UP000001932"/>
    </source>
</evidence>
<gene>
    <name evidence="2" type="ordered locus">SG1473</name>
</gene>
<reference evidence="2 3" key="1">
    <citation type="journal article" date="2006" name="Genome Res.">
        <title>Massive genome erosion and functional adaptations provide insights into the symbiotic lifestyle of Sodalis glossinidius in the tsetse host.</title>
        <authorList>
            <person name="Toh H."/>
            <person name="Weiss B.L."/>
            <person name="Perkin S.A.H."/>
            <person name="Yamashita A."/>
            <person name="Oshima K."/>
            <person name="Hattori M."/>
            <person name="Aksoy S."/>
        </authorList>
    </citation>
    <scope>NUCLEOTIDE SEQUENCE [LARGE SCALE GENOMIC DNA]</scope>
    <source>
        <strain evidence="3">morsitans</strain>
    </source>
</reference>
<feature type="compositionally biased region" description="Low complexity" evidence="1">
    <location>
        <begin position="311"/>
        <end position="320"/>
    </location>
</feature>
<proteinExistence type="predicted"/>